<proteinExistence type="predicted"/>
<feature type="transmembrane region" description="Helical" evidence="1">
    <location>
        <begin position="57"/>
        <end position="79"/>
    </location>
</feature>
<protein>
    <submittedName>
        <fullName evidence="3">BatA domain-containing protein</fullName>
    </submittedName>
</protein>
<feature type="domain" description="Aerotolerance regulator N-terminal" evidence="2">
    <location>
        <begin position="1"/>
        <end position="77"/>
    </location>
</feature>
<dbReference type="InterPro" id="IPR024163">
    <property type="entry name" value="Aerotolerance_reg_N"/>
</dbReference>
<keyword evidence="1" id="KW-0472">Membrane</keyword>
<sequence>MLTFLAPSGLLALLGVAVPIAIHLWNRRPGRTVQVGSIRWLDAAANRRLRNLRLEQVALLLLRLLVVVVLALALTNPVWRQPPPPRRGQVFVSPDLLASESMAAVRPTIDSLRRRGFVLRQLGPRFPRVSDTVWQQLATQPAAAPAAARYSFWPRVQQAADSFPGQPLYVYTSAALRHFQGHRPALPAAVRWQTVPLPTPETAWLRGASLAAPDSLRLLVSRSTEDAVYTTSVTVPRPTQADAPLPRVPGLPPLRYTSAAGQSFIQPEGPDSARIPVVTEPLRVWLYHDASHALDARYLAAALRAASLGLMPRLELTVAARPPQTGTSLSWLFWLTDAPVPEAWQQQIPRGLQLWQDARPASVTQPTTFTVVPYPASYVVTRLDTVAGAQGTTMLWQAANGRPVLSRQASGQGAAYRLHTRLHPAWSQLADSPELPLLFLDLLQPTSPTTPAPLDQRQLAASQIAGTVAAINNTSNHASAPTDTDLRIWLVVAAALFWGLERMVAGRTFAAKEPTA</sequence>
<evidence type="ECO:0000313" key="3">
    <source>
        <dbReference type="EMBL" id="UOQ54365.1"/>
    </source>
</evidence>
<dbReference type="InterPro" id="IPR011933">
    <property type="entry name" value="Double_TM_dom"/>
</dbReference>
<reference evidence="3 4" key="1">
    <citation type="submission" date="2022-04" db="EMBL/GenBank/DDBJ databases">
        <title>Hymenobacter sp. isolated from the air.</title>
        <authorList>
            <person name="Won M."/>
            <person name="Lee C.-M."/>
            <person name="Woen H.-Y."/>
            <person name="Kwon S.-W."/>
        </authorList>
    </citation>
    <scope>NUCLEOTIDE SEQUENCE [LARGE SCALE GENOMIC DNA]</scope>
    <source>
        <strain evidence="4">5116 S-27</strain>
    </source>
</reference>
<dbReference type="Proteomes" id="UP000831785">
    <property type="component" value="Chromosome"/>
</dbReference>
<keyword evidence="1" id="KW-1133">Transmembrane helix</keyword>
<dbReference type="Pfam" id="PF07584">
    <property type="entry name" value="BatA"/>
    <property type="match status" value="1"/>
</dbReference>
<dbReference type="PANTHER" id="PTHR37464">
    <property type="entry name" value="BLL2463 PROTEIN"/>
    <property type="match status" value="1"/>
</dbReference>
<dbReference type="EMBL" id="CP095049">
    <property type="protein sequence ID" value="UOQ54365.1"/>
    <property type="molecule type" value="Genomic_DNA"/>
</dbReference>
<name>A0ABY4FD94_9BACT</name>
<accession>A0ABY4FD94</accession>
<keyword evidence="4" id="KW-1185">Reference proteome</keyword>
<dbReference type="PANTHER" id="PTHR37464:SF1">
    <property type="entry name" value="BLL2463 PROTEIN"/>
    <property type="match status" value="1"/>
</dbReference>
<evidence type="ECO:0000313" key="4">
    <source>
        <dbReference type="Proteomes" id="UP000831785"/>
    </source>
</evidence>
<organism evidence="3 4">
    <name type="scientific">Hymenobacter cellulosivorans</name>
    <dbReference type="NCBI Taxonomy" id="2932249"/>
    <lineage>
        <taxon>Bacteria</taxon>
        <taxon>Pseudomonadati</taxon>
        <taxon>Bacteroidota</taxon>
        <taxon>Cytophagia</taxon>
        <taxon>Cytophagales</taxon>
        <taxon>Hymenobacteraceae</taxon>
        <taxon>Hymenobacter</taxon>
    </lineage>
</organism>
<evidence type="ECO:0000259" key="2">
    <source>
        <dbReference type="Pfam" id="PF07584"/>
    </source>
</evidence>
<evidence type="ECO:0000256" key="1">
    <source>
        <dbReference type="SAM" id="Phobius"/>
    </source>
</evidence>
<keyword evidence="1" id="KW-0812">Transmembrane</keyword>
<dbReference type="RefSeq" id="WP_244721100.1">
    <property type="nucleotide sequence ID" value="NZ_CP095049.1"/>
</dbReference>
<gene>
    <name evidence="3" type="ORF">MUN80_06295</name>
</gene>
<dbReference type="NCBIfam" id="TIGR02226">
    <property type="entry name" value="two_anch"/>
    <property type="match status" value="1"/>
</dbReference>
<feature type="transmembrane region" description="Helical" evidence="1">
    <location>
        <begin position="6"/>
        <end position="25"/>
    </location>
</feature>